<reference evidence="1" key="1">
    <citation type="submission" date="2016-10" db="EMBL/GenBank/DDBJ databases">
        <authorList>
            <person name="Varghese N."/>
            <person name="Submissions S."/>
        </authorList>
    </citation>
    <scope>NUCLEOTIDE SEQUENCE [LARGE SCALE GENOMIC DNA]</scope>
    <source>
        <strain evidence="1">LMG 25555</strain>
    </source>
</reference>
<dbReference type="Proteomes" id="UP000183613">
    <property type="component" value="Unassembled WGS sequence"/>
</dbReference>
<sequence length="40" mass="4557">MHIIEQAIAPVENDLFSEFMVISEGRAPTMSKNRKLIINL</sequence>
<organism evidence="1 2">
    <name type="scientific">Pseudomonas deceptionensis</name>
    <dbReference type="NCBI Taxonomy" id="882211"/>
    <lineage>
        <taxon>Bacteria</taxon>
        <taxon>Pseudomonadati</taxon>
        <taxon>Pseudomonadota</taxon>
        <taxon>Gammaproteobacteria</taxon>
        <taxon>Pseudomonadales</taxon>
        <taxon>Pseudomonadaceae</taxon>
        <taxon>Pseudomonas</taxon>
    </lineage>
</organism>
<evidence type="ECO:0000313" key="1">
    <source>
        <dbReference type="EMBL" id="SEE91475.1"/>
    </source>
</evidence>
<dbReference type="EMBL" id="FNUD01000002">
    <property type="protein sequence ID" value="SEE91475.1"/>
    <property type="molecule type" value="Genomic_DNA"/>
</dbReference>
<protein>
    <submittedName>
        <fullName evidence="1">Uncharacterized protein</fullName>
    </submittedName>
</protein>
<evidence type="ECO:0000313" key="2">
    <source>
        <dbReference type="Proteomes" id="UP000183613"/>
    </source>
</evidence>
<gene>
    <name evidence="1" type="ORF">SAMN04489800_2803</name>
</gene>
<keyword evidence="2" id="KW-1185">Reference proteome</keyword>
<name>A0A1H5MQ16_PSEDM</name>
<accession>A0A1H5MQ16</accession>
<dbReference type="AlphaFoldDB" id="A0A1H5MQ16"/>
<comment type="caution">
    <text evidence="1">The sequence shown here is derived from an EMBL/GenBank/DDBJ whole genome shotgun (WGS) entry which is preliminary data.</text>
</comment>
<proteinExistence type="predicted"/>